<accession>M0L4B8</accession>
<keyword evidence="2" id="KW-0472">Membrane</keyword>
<feature type="transmembrane region" description="Helical" evidence="2">
    <location>
        <begin position="81"/>
        <end position="114"/>
    </location>
</feature>
<proteinExistence type="predicted"/>
<evidence type="ECO:0000256" key="1">
    <source>
        <dbReference type="SAM" id="MobiDB-lite"/>
    </source>
</evidence>
<evidence type="ECO:0000313" key="4">
    <source>
        <dbReference type="Proteomes" id="UP000011555"/>
    </source>
</evidence>
<keyword evidence="2" id="KW-0812">Transmembrane</keyword>
<keyword evidence="2" id="KW-1133">Transmembrane helix</keyword>
<dbReference type="AlphaFoldDB" id="M0L4B8"/>
<dbReference type="EMBL" id="AOLZ01000076">
    <property type="protein sequence ID" value="EMA27928.1"/>
    <property type="molecule type" value="Genomic_DNA"/>
</dbReference>
<feature type="region of interest" description="Disordered" evidence="1">
    <location>
        <begin position="1"/>
        <end position="54"/>
    </location>
</feature>
<name>M0L4B8_NATLA</name>
<feature type="transmembrane region" description="Helical" evidence="2">
    <location>
        <begin position="215"/>
        <end position="233"/>
    </location>
</feature>
<organism evidence="3 4">
    <name type="scientific">Natronobacterium lacisalsi AJ5</name>
    <dbReference type="NCBI Taxonomy" id="358396"/>
    <lineage>
        <taxon>Archaea</taxon>
        <taxon>Methanobacteriati</taxon>
        <taxon>Methanobacteriota</taxon>
        <taxon>Stenosarchaea group</taxon>
        <taxon>Halobacteria</taxon>
        <taxon>Halobacteriales</taxon>
        <taxon>Natrialbaceae</taxon>
        <taxon>Natronobacterium</taxon>
    </lineage>
</organism>
<feature type="transmembrane region" description="Helical" evidence="2">
    <location>
        <begin position="126"/>
        <end position="147"/>
    </location>
</feature>
<dbReference type="Pfam" id="PF24363">
    <property type="entry name" value="DUF7519"/>
    <property type="match status" value="1"/>
</dbReference>
<dbReference type="Proteomes" id="UP000011555">
    <property type="component" value="Unassembled WGS sequence"/>
</dbReference>
<dbReference type="InParanoid" id="M0L4B8"/>
<feature type="compositionally biased region" description="Basic and acidic residues" evidence="1">
    <location>
        <begin position="1"/>
        <end position="11"/>
    </location>
</feature>
<feature type="transmembrane region" description="Helical" evidence="2">
    <location>
        <begin position="185"/>
        <end position="209"/>
    </location>
</feature>
<dbReference type="eggNOG" id="arCOG09144">
    <property type="taxonomic scope" value="Archaea"/>
</dbReference>
<evidence type="ECO:0000313" key="3">
    <source>
        <dbReference type="EMBL" id="EMA27928.1"/>
    </source>
</evidence>
<gene>
    <name evidence="3" type="ORF">C445_19787</name>
</gene>
<dbReference type="InterPro" id="IPR055941">
    <property type="entry name" value="DUF7519"/>
</dbReference>
<feature type="compositionally biased region" description="Basic and acidic residues" evidence="1">
    <location>
        <begin position="24"/>
        <end position="37"/>
    </location>
</feature>
<protein>
    <submittedName>
        <fullName evidence="3">Uncharacterized protein</fullName>
    </submittedName>
</protein>
<evidence type="ECO:0000256" key="2">
    <source>
        <dbReference type="SAM" id="Phobius"/>
    </source>
</evidence>
<sequence>MSDPVETRPDEANGDAAGAGTNHGRQEPDARSERERGAGPSSPSDGDDPTEASRGAADLDLDLDLEEGVELTRKPTLASSAAALVAAAVATLAAGLVSVTAVAIGVAGVVLLGTALAVGHRGTADAGAVLVFAGVLAAGVGGGAAAVEPTLVGAVATVLAWDRAQAAIDLGEQLGREARTLRLEAVGLASSLVVGLASATVGYAIYVVGSGGQPVSALVLLLLAAVLLTVGLGSKRKRGGKWGSSRRGPRRR</sequence>
<comment type="caution">
    <text evidence="3">The sequence shown here is derived from an EMBL/GenBank/DDBJ whole genome shotgun (WGS) entry which is preliminary data.</text>
</comment>
<reference evidence="3 4" key="1">
    <citation type="journal article" date="2014" name="PLoS Genet.">
        <title>Phylogenetically driven sequencing of extremely halophilic archaea reveals strategies for static and dynamic osmo-response.</title>
        <authorList>
            <person name="Becker E.A."/>
            <person name="Seitzer P.M."/>
            <person name="Tritt A."/>
            <person name="Larsen D."/>
            <person name="Krusor M."/>
            <person name="Yao A.I."/>
            <person name="Wu D."/>
            <person name="Madern D."/>
            <person name="Eisen J.A."/>
            <person name="Darling A.E."/>
            <person name="Facciotti M.T."/>
        </authorList>
    </citation>
    <scope>NUCLEOTIDE SEQUENCE [LARGE SCALE GENOMIC DNA]</scope>
    <source>
        <strain evidence="3 4">AJ5</strain>
    </source>
</reference>
<keyword evidence="4" id="KW-1185">Reference proteome</keyword>
<dbReference type="RefSeq" id="WP_007143639.1">
    <property type="nucleotide sequence ID" value="NZ_AOLZ01000076.1"/>
</dbReference>